<keyword evidence="3 5" id="KW-1133">Transmembrane helix</keyword>
<dbReference type="Proteomes" id="UP000262939">
    <property type="component" value="Unassembled WGS sequence"/>
</dbReference>
<name>A0A372LI63_9BACI</name>
<feature type="transmembrane region" description="Helical" evidence="5">
    <location>
        <begin position="35"/>
        <end position="56"/>
    </location>
</feature>
<comment type="caution">
    <text evidence="6">The sequence shown here is derived from an EMBL/GenBank/DDBJ whole genome shotgun (WGS) entry which is preliminary data.</text>
</comment>
<dbReference type="InterPro" id="IPR003810">
    <property type="entry name" value="Mntp/YtaF"/>
</dbReference>
<keyword evidence="2 5" id="KW-0812">Transmembrane</keyword>
<dbReference type="EMBL" id="QVTD01000003">
    <property type="protein sequence ID" value="RFU65968.1"/>
    <property type="molecule type" value="Genomic_DNA"/>
</dbReference>
<feature type="transmembrane region" description="Helical" evidence="5">
    <location>
        <begin position="190"/>
        <end position="207"/>
    </location>
</feature>
<evidence type="ECO:0000256" key="4">
    <source>
        <dbReference type="ARBA" id="ARBA00023136"/>
    </source>
</evidence>
<gene>
    <name evidence="6" type="primary">ytaF</name>
    <name evidence="6" type="ORF">D0466_08900</name>
</gene>
<proteinExistence type="predicted"/>
<dbReference type="OrthoDB" id="1679205at2"/>
<evidence type="ECO:0000313" key="7">
    <source>
        <dbReference type="Proteomes" id="UP000262939"/>
    </source>
</evidence>
<evidence type="ECO:0000256" key="2">
    <source>
        <dbReference type="ARBA" id="ARBA00022692"/>
    </source>
</evidence>
<keyword evidence="1" id="KW-1003">Cell membrane</keyword>
<protein>
    <submittedName>
        <fullName evidence="6">Sporulation membrane protein YtaF</fullName>
    </submittedName>
</protein>
<accession>A0A372LI63</accession>
<dbReference type="RefSeq" id="WP_117322136.1">
    <property type="nucleotide sequence ID" value="NZ_QVTD01000003.1"/>
</dbReference>
<feature type="transmembrane region" description="Helical" evidence="5">
    <location>
        <begin position="160"/>
        <end position="178"/>
    </location>
</feature>
<dbReference type="NCBIfam" id="TIGR02840">
    <property type="entry name" value="spore_YtaF"/>
    <property type="match status" value="1"/>
</dbReference>
<evidence type="ECO:0000256" key="5">
    <source>
        <dbReference type="SAM" id="Phobius"/>
    </source>
</evidence>
<keyword evidence="7" id="KW-1185">Reference proteome</keyword>
<dbReference type="PANTHER" id="PTHR35529">
    <property type="entry name" value="MANGANESE EFFLUX PUMP MNTP-RELATED"/>
    <property type="match status" value="1"/>
</dbReference>
<keyword evidence="4 5" id="KW-0472">Membrane</keyword>
<organism evidence="6 7">
    <name type="scientific">Peribacillus glennii</name>
    <dbReference type="NCBI Taxonomy" id="2303991"/>
    <lineage>
        <taxon>Bacteria</taxon>
        <taxon>Bacillati</taxon>
        <taxon>Bacillota</taxon>
        <taxon>Bacilli</taxon>
        <taxon>Bacillales</taxon>
        <taxon>Bacillaceae</taxon>
        <taxon>Peribacillus</taxon>
    </lineage>
</organism>
<dbReference type="Pfam" id="PF02659">
    <property type="entry name" value="Mntp"/>
    <property type="match status" value="2"/>
</dbReference>
<reference evidence="6 7" key="1">
    <citation type="submission" date="2018-08" db="EMBL/GenBank/DDBJ databases">
        <title>Bacillus chawlae sp. nov., Bacillus glennii sp. nov., and Bacillus saganii sp. nov. Isolated from the Vehicle Assembly Building at Kennedy Space Center where the Viking Spacecraft were Assembled.</title>
        <authorList>
            <person name="Seuylemezian A."/>
            <person name="Vaishampayan P."/>
        </authorList>
    </citation>
    <scope>NUCLEOTIDE SEQUENCE [LARGE SCALE GENOMIC DNA]</scope>
    <source>
        <strain evidence="6 7">V44-8</strain>
    </source>
</reference>
<evidence type="ECO:0000256" key="1">
    <source>
        <dbReference type="ARBA" id="ARBA00022475"/>
    </source>
</evidence>
<evidence type="ECO:0000313" key="6">
    <source>
        <dbReference type="EMBL" id="RFU65968.1"/>
    </source>
</evidence>
<sequence length="209" mass="22497">MWIQLLFLAFAVSLDGFSVGLTYGMRKMGIPFKSIAVISCCSAFSLGIAMMIGEFIAQFFSSAAAEKTGGMIVLLLGIWLLFQYFKPEKQMESQYAEKMIFNYEIKSLGVVINILQKPMTADFDQSGSINGIEALVLGFALSLDAFGAGIGAAMLGISPVILSASIAVMSSLFIFAGLQSGKVFASSKFVQRLSFLPGVLLMIIGIMKF</sequence>
<feature type="transmembrane region" description="Helical" evidence="5">
    <location>
        <begin position="68"/>
        <end position="85"/>
    </location>
</feature>
<evidence type="ECO:0000256" key="3">
    <source>
        <dbReference type="ARBA" id="ARBA00022989"/>
    </source>
</evidence>
<dbReference type="AlphaFoldDB" id="A0A372LI63"/>
<feature type="transmembrane region" description="Helical" evidence="5">
    <location>
        <begin position="6"/>
        <end position="23"/>
    </location>
</feature>
<dbReference type="PANTHER" id="PTHR35529:SF2">
    <property type="entry name" value="SPORULATION PROTEIN YTAF-RELATED"/>
    <property type="match status" value="1"/>
</dbReference>
<feature type="transmembrane region" description="Helical" evidence="5">
    <location>
        <begin position="134"/>
        <end position="154"/>
    </location>
</feature>
<dbReference type="InterPro" id="IPR014205">
    <property type="entry name" value="Spore_YtaF"/>
</dbReference>